<dbReference type="STRING" id="1121881.SAMN02745225_00050"/>
<reference evidence="2" key="1">
    <citation type="submission" date="2016-11" db="EMBL/GenBank/DDBJ databases">
        <authorList>
            <person name="Varghese N."/>
            <person name="Submissions S."/>
        </authorList>
    </citation>
    <scope>NUCLEOTIDE SEQUENCE [LARGE SCALE GENOMIC DNA]</scope>
    <source>
        <strain evidence="2">DSM 19514</strain>
    </source>
</reference>
<name>A0A1M4S4Z7_9ACTN</name>
<evidence type="ECO:0000313" key="1">
    <source>
        <dbReference type="EMBL" id="SHE27292.1"/>
    </source>
</evidence>
<dbReference type="AlphaFoldDB" id="A0A1M4S4Z7"/>
<evidence type="ECO:0000313" key="2">
    <source>
        <dbReference type="Proteomes" id="UP000184295"/>
    </source>
</evidence>
<dbReference type="EMBL" id="FQUL01000001">
    <property type="protein sequence ID" value="SHE27292.1"/>
    <property type="molecule type" value="Genomic_DNA"/>
</dbReference>
<dbReference type="Proteomes" id="UP000184295">
    <property type="component" value="Unassembled WGS sequence"/>
</dbReference>
<dbReference type="Pfam" id="PF17653">
    <property type="entry name" value="DUF5522"/>
    <property type="match status" value="1"/>
</dbReference>
<protein>
    <submittedName>
        <fullName evidence="1">Uncharacterized protein</fullName>
    </submittedName>
</protein>
<dbReference type="PANTHER" id="PTHR21037">
    <property type="entry name" value="39S RIBOSOMAL PROTEIN L14, MITOCHONDRIAL"/>
    <property type="match status" value="1"/>
</dbReference>
<dbReference type="PANTHER" id="PTHR21037:SF2">
    <property type="entry name" value="SIMILAR TO NOVEL PROTEIN"/>
    <property type="match status" value="1"/>
</dbReference>
<sequence length="101" mass="11470">MQEEESSYLWLEEILWGLRGGGDVSELMARVLCPKPGRLTMPDSDRKRVLEAHETAMRRGEKTYVDPLSSFHVFTAVAHLERGTCCSNGCRHCPYEEEVSP</sequence>
<dbReference type="RefSeq" id="WP_084660017.1">
    <property type="nucleotide sequence ID" value="NZ_FQUL01000001.1"/>
</dbReference>
<accession>A0A1M4S4Z7</accession>
<keyword evidence="2" id="KW-1185">Reference proteome</keyword>
<gene>
    <name evidence="1" type="ORF">SAMN02745225_00050</name>
</gene>
<proteinExistence type="predicted"/>
<organism evidence="1 2">
    <name type="scientific">Ferrithrix thermotolerans DSM 19514</name>
    <dbReference type="NCBI Taxonomy" id="1121881"/>
    <lineage>
        <taxon>Bacteria</taxon>
        <taxon>Bacillati</taxon>
        <taxon>Actinomycetota</taxon>
        <taxon>Acidimicrobiia</taxon>
        <taxon>Acidimicrobiales</taxon>
        <taxon>Acidimicrobiaceae</taxon>
        <taxon>Ferrithrix</taxon>
    </lineage>
</organism>
<dbReference type="InterPro" id="IPR040807">
    <property type="entry name" value="DUF5522"/>
</dbReference>